<organism evidence="2 3">
    <name type="scientific">Enterocloster clostridioformis</name>
    <dbReference type="NCBI Taxonomy" id="1531"/>
    <lineage>
        <taxon>Bacteria</taxon>
        <taxon>Bacillati</taxon>
        <taxon>Bacillota</taxon>
        <taxon>Clostridia</taxon>
        <taxon>Lachnospirales</taxon>
        <taxon>Lachnospiraceae</taxon>
        <taxon>Enterocloster</taxon>
    </lineage>
</organism>
<accession>A0A829WCP3</accession>
<comment type="caution">
    <text evidence="2">The sequence shown here is derived from an EMBL/GenBank/DDBJ whole genome shotgun (WGS) entry which is preliminary data.</text>
</comment>
<reference evidence="2 3" key="1">
    <citation type="submission" date="2019-06" db="EMBL/GenBank/DDBJ databases">
        <title>Draft genome sequence of [Clostridium] clostridioforme NBRC 113352.</title>
        <authorList>
            <person name="Miura T."/>
            <person name="Furukawa M."/>
            <person name="Shimamura M."/>
            <person name="Ohyama Y."/>
            <person name="Yamazoe A."/>
            <person name="Kawasaki H."/>
        </authorList>
    </citation>
    <scope>NUCLEOTIDE SEQUENCE [LARGE SCALE GENOMIC DNA]</scope>
    <source>
        <strain evidence="2 3">NBRC 113352</strain>
    </source>
</reference>
<dbReference type="AlphaFoldDB" id="A0A829WCP3"/>
<dbReference type="EMBL" id="BJLB01000001">
    <property type="protein sequence ID" value="GEA39148.1"/>
    <property type="molecule type" value="Genomic_DNA"/>
</dbReference>
<gene>
    <name evidence="1" type="ORF">Ccl03g_45160</name>
    <name evidence="2" type="ORF">Ccl03g_48610</name>
</gene>
<protein>
    <submittedName>
        <fullName evidence="2">Uncharacterized protein</fullName>
    </submittedName>
</protein>
<name>A0A829WCP3_9FIRM</name>
<sequence>MEWLQWQDHVTEFEDRYTESKNDDGTITHKPVEGEVLQEGTPQNAQNFSNMQAWGIQGTEMAALALIGAMHNRQEAEDLAGDVMEVTLTNNETFPFNNSEKTISLERKRNHKNYTVSADVLGYSGGFPGEVVVSGKLENGFKIAFTGSARSVNLKVFVKGGFYR</sequence>
<dbReference type="Proteomes" id="UP000315200">
    <property type="component" value="Unassembled WGS sequence"/>
</dbReference>
<proteinExistence type="predicted"/>
<dbReference type="RefSeq" id="WP_141267791.1">
    <property type="nucleotide sequence ID" value="NZ_BJLB01000001.1"/>
</dbReference>
<evidence type="ECO:0000313" key="3">
    <source>
        <dbReference type="Proteomes" id="UP000315200"/>
    </source>
</evidence>
<dbReference type="EMBL" id="BJLB01000001">
    <property type="protein sequence ID" value="GEA38803.1"/>
    <property type="molecule type" value="Genomic_DNA"/>
</dbReference>
<evidence type="ECO:0000313" key="2">
    <source>
        <dbReference type="EMBL" id="GEA39148.1"/>
    </source>
</evidence>
<evidence type="ECO:0000313" key="1">
    <source>
        <dbReference type="EMBL" id="GEA38803.1"/>
    </source>
</evidence>